<feature type="domain" description="Programmed cell death protein 2 C-terminal" evidence="1">
    <location>
        <begin position="7"/>
        <end position="100"/>
    </location>
</feature>
<organism evidence="4">
    <name type="scientific">Gongylonema pulchrum</name>
    <dbReference type="NCBI Taxonomy" id="637853"/>
    <lineage>
        <taxon>Eukaryota</taxon>
        <taxon>Metazoa</taxon>
        <taxon>Ecdysozoa</taxon>
        <taxon>Nematoda</taxon>
        <taxon>Chromadorea</taxon>
        <taxon>Rhabditida</taxon>
        <taxon>Spirurina</taxon>
        <taxon>Spiruromorpha</taxon>
        <taxon>Spiruroidea</taxon>
        <taxon>Gongylonematidae</taxon>
        <taxon>Gongylonema</taxon>
    </lineage>
</organism>
<dbReference type="GO" id="GO:0005634">
    <property type="term" value="C:nucleus"/>
    <property type="evidence" value="ECO:0007669"/>
    <property type="project" value="TreeGrafter"/>
</dbReference>
<name>A0A183DU24_9BILA</name>
<dbReference type="Pfam" id="PF04194">
    <property type="entry name" value="PDCD2_C"/>
    <property type="match status" value="1"/>
</dbReference>
<sequence length="102" mass="11410">MTFKGRVVAQSPEQVLRYDRGGQPLLATDSAPAPHSIPACILCGSERHFELQLMPNLLSLIGVDEVKHSIDWATLMLYTCAKNCHIPDCGYAEEFVFKQDFQ</sequence>
<dbReference type="AlphaFoldDB" id="A0A183DU24"/>
<proteinExistence type="predicted"/>
<protein>
    <submittedName>
        <fullName evidence="4">PDCD2_C domain-containing protein</fullName>
    </submittedName>
</protein>
<dbReference type="EMBL" id="UYRT01079134">
    <property type="protein sequence ID" value="VDN20069.1"/>
    <property type="molecule type" value="Genomic_DNA"/>
</dbReference>
<evidence type="ECO:0000313" key="2">
    <source>
        <dbReference type="EMBL" id="VDN20069.1"/>
    </source>
</evidence>
<dbReference type="PANTHER" id="PTHR12298">
    <property type="entry name" value="PCDC2 PROGRAMMED CELL DEATH PROTEIN 2 -RELATED"/>
    <property type="match status" value="1"/>
</dbReference>
<reference evidence="4" key="1">
    <citation type="submission" date="2016-06" db="UniProtKB">
        <authorList>
            <consortium name="WormBaseParasite"/>
        </authorList>
    </citation>
    <scope>IDENTIFICATION</scope>
</reference>
<reference evidence="2 3" key="2">
    <citation type="submission" date="2018-11" db="EMBL/GenBank/DDBJ databases">
        <authorList>
            <consortium name="Pathogen Informatics"/>
        </authorList>
    </citation>
    <scope>NUCLEOTIDE SEQUENCE [LARGE SCALE GENOMIC DNA]</scope>
</reference>
<dbReference type="Proteomes" id="UP000271098">
    <property type="component" value="Unassembled WGS sequence"/>
</dbReference>
<gene>
    <name evidence="2" type="ORF">GPUH_LOCUS12216</name>
</gene>
<dbReference type="OrthoDB" id="443682at2759"/>
<dbReference type="PANTHER" id="PTHR12298:SF4">
    <property type="entry name" value="PROGRAMMED CELL DEATH PROTEIN 2"/>
    <property type="match status" value="1"/>
</dbReference>
<dbReference type="InterPro" id="IPR007320">
    <property type="entry name" value="PDCD2_C"/>
</dbReference>
<evidence type="ECO:0000313" key="3">
    <source>
        <dbReference type="Proteomes" id="UP000271098"/>
    </source>
</evidence>
<evidence type="ECO:0000313" key="4">
    <source>
        <dbReference type="WBParaSite" id="GPUH_0001222901-mRNA-1"/>
    </source>
</evidence>
<dbReference type="GO" id="GO:0005737">
    <property type="term" value="C:cytoplasm"/>
    <property type="evidence" value="ECO:0007669"/>
    <property type="project" value="InterPro"/>
</dbReference>
<dbReference type="WBParaSite" id="GPUH_0001222901-mRNA-1">
    <property type="protein sequence ID" value="GPUH_0001222901-mRNA-1"/>
    <property type="gene ID" value="GPUH_0001222901"/>
</dbReference>
<keyword evidence="3" id="KW-1185">Reference proteome</keyword>
<evidence type="ECO:0000259" key="1">
    <source>
        <dbReference type="Pfam" id="PF04194"/>
    </source>
</evidence>
<accession>A0A183DU24</accession>